<dbReference type="NCBIfam" id="NF001126">
    <property type="entry name" value="PRK00139.1-4"/>
    <property type="match status" value="1"/>
</dbReference>
<dbReference type="InterPro" id="IPR000713">
    <property type="entry name" value="Mur_ligase_N"/>
</dbReference>
<protein>
    <recommendedName>
        <fullName evidence="12">UDP-N-acetylmuramoyl-L-alanyl-D-glutamate--2,6-diaminopimelate ligase</fullName>
        <ecNumber evidence="12">6.3.2.13</ecNumber>
    </recommendedName>
    <alternativeName>
        <fullName evidence="12">Meso-A2pm-adding enzyme</fullName>
    </alternativeName>
    <alternativeName>
        <fullName evidence="12">Meso-diaminopimelate-adding enzyme</fullName>
    </alternativeName>
    <alternativeName>
        <fullName evidence="12">UDP-MurNAc-L-Ala-D-Glu:meso-diaminopimelate ligase</fullName>
    </alternativeName>
    <alternativeName>
        <fullName evidence="12">UDP-MurNAc-tripeptide synthetase</fullName>
    </alternativeName>
    <alternativeName>
        <fullName evidence="12">UDP-N-acetylmuramyl-tripeptide synthetase</fullName>
    </alternativeName>
</protein>
<feature type="domain" description="Mur ligase C-terminal" evidence="15">
    <location>
        <begin position="330"/>
        <end position="458"/>
    </location>
</feature>
<feature type="binding site" evidence="12">
    <location>
        <position position="186"/>
    </location>
    <ligand>
        <name>UDP-N-acetyl-alpha-D-muramoyl-L-alanyl-D-glutamate</name>
        <dbReference type="ChEBI" id="CHEBI:83900"/>
    </ligand>
</feature>
<dbReference type="Gene3D" id="3.40.1190.10">
    <property type="entry name" value="Mur-like, catalytic domain"/>
    <property type="match status" value="1"/>
</dbReference>
<comment type="PTM">
    <text evidence="12">Carboxylation is probably crucial for Mg(2+) binding and, consequently, for the gamma-phosphate positioning of ATP.</text>
</comment>
<feature type="modified residue" description="N6-carboxylysine" evidence="12">
    <location>
        <position position="218"/>
    </location>
</feature>
<evidence type="ECO:0000256" key="10">
    <source>
        <dbReference type="ARBA" id="ARBA00023306"/>
    </source>
</evidence>
<evidence type="ECO:0000256" key="2">
    <source>
        <dbReference type="ARBA" id="ARBA00005898"/>
    </source>
</evidence>
<dbReference type="PANTHER" id="PTHR23135">
    <property type="entry name" value="MUR LIGASE FAMILY MEMBER"/>
    <property type="match status" value="1"/>
</dbReference>
<organism evidence="17 18">
    <name type="scientific">Alkaliphilus hydrothermalis</name>
    <dbReference type="NCBI Taxonomy" id="1482730"/>
    <lineage>
        <taxon>Bacteria</taxon>
        <taxon>Bacillati</taxon>
        <taxon>Bacillota</taxon>
        <taxon>Clostridia</taxon>
        <taxon>Peptostreptococcales</taxon>
        <taxon>Natronincolaceae</taxon>
        <taxon>Alkaliphilus</taxon>
    </lineage>
</organism>
<evidence type="ECO:0000256" key="1">
    <source>
        <dbReference type="ARBA" id="ARBA00004752"/>
    </source>
</evidence>
<dbReference type="HAMAP" id="MF_00208">
    <property type="entry name" value="MurE"/>
    <property type="match status" value="1"/>
</dbReference>
<feature type="short sequence motif" description="Meso-diaminopimelate recognition motif" evidence="12">
    <location>
        <begin position="404"/>
        <end position="407"/>
    </location>
</feature>
<evidence type="ECO:0000313" key="17">
    <source>
        <dbReference type="EMBL" id="MBM7614592.1"/>
    </source>
</evidence>
<feature type="domain" description="Mur ligase central" evidence="16">
    <location>
        <begin position="107"/>
        <end position="307"/>
    </location>
</feature>
<feature type="binding site" evidence="12">
    <location>
        <begin position="109"/>
        <end position="115"/>
    </location>
    <ligand>
        <name>ATP</name>
        <dbReference type="ChEBI" id="CHEBI:30616"/>
    </ligand>
</feature>
<feature type="binding site" evidence="12">
    <location>
        <position position="178"/>
    </location>
    <ligand>
        <name>UDP-N-acetyl-alpha-D-muramoyl-L-alanyl-D-glutamate</name>
        <dbReference type="ChEBI" id="CHEBI:83900"/>
    </ligand>
</feature>
<dbReference type="EC" id="6.3.2.13" evidence="12"/>
<comment type="caution">
    <text evidence="17">The sequence shown here is derived from an EMBL/GenBank/DDBJ whole genome shotgun (WGS) entry which is preliminary data.</text>
</comment>
<comment type="subcellular location">
    <subcellularLocation>
        <location evidence="12 13">Cytoplasm</location>
    </subcellularLocation>
</comment>
<keyword evidence="6 12" id="KW-0547">Nucleotide-binding</keyword>
<evidence type="ECO:0000313" key="18">
    <source>
        <dbReference type="Proteomes" id="UP001314796"/>
    </source>
</evidence>
<evidence type="ECO:0000259" key="16">
    <source>
        <dbReference type="Pfam" id="PF08245"/>
    </source>
</evidence>
<dbReference type="NCBIfam" id="TIGR01085">
    <property type="entry name" value="murE"/>
    <property type="match status" value="1"/>
</dbReference>
<dbReference type="GO" id="GO:0008765">
    <property type="term" value="F:UDP-N-acetylmuramoylalanyl-D-glutamate-2,6-diaminopimelate ligase activity"/>
    <property type="evidence" value="ECO:0007669"/>
    <property type="project" value="UniProtKB-EC"/>
</dbReference>
<sequence length="488" mass="54115">MKLQELLDYIEIDDVKGDTNQTIEGIYYNSQKVTPNSLFICIKGFKTDGHLYVEDAIKRGAVAILCEDIVETGKATMIKVKNTRKTMAAIANKFFDFPSKSIDLVGVTGTNGKTSVTYMIKSILEKSGRKTGLIGTIATLVDGEKIDATRTTPESLDLQKLFKKMKNVGIDSCVMEVSSHSLDLERVEEITYKVGVFTNLSPDHLDFHKDLMSYREAKKKLFYKTSLCNVINIDDADGKVIGKEVKKLDVPLLTYGIEEEADYVAKNIKMSFKEVTFDVVGPNFNETITLGIPVKFAIYNALAAIVSCHVLKVPAKEIVEALEEFKGVPGRFEMVKEIEKFSVIVDYAHTPDALENVLKAAKGFAKDKRVITVFGCGGDRDQTKRPVMGQISGELSDLTIITSDNPRTEDPKKILLMVEEGIGKTNGKYEVIEDRREAIKYALKDATEGDIVIIAGKGHEKTQVIGQEVLVFDDEQVAIEIAREEGLI</sequence>
<evidence type="ECO:0000259" key="15">
    <source>
        <dbReference type="Pfam" id="PF02875"/>
    </source>
</evidence>
<keyword evidence="7 12" id="KW-0067">ATP-binding</keyword>
<feature type="binding site" evidence="12">
    <location>
        <position position="380"/>
    </location>
    <ligand>
        <name>meso-2,6-diaminopimelate</name>
        <dbReference type="ChEBI" id="CHEBI:57791"/>
    </ligand>
</feature>
<evidence type="ECO:0000256" key="7">
    <source>
        <dbReference type="ARBA" id="ARBA00022840"/>
    </source>
</evidence>
<accession>A0ABS2NNV8</accession>
<dbReference type="InterPro" id="IPR036615">
    <property type="entry name" value="Mur_ligase_C_dom_sf"/>
</dbReference>
<keyword evidence="8 12" id="KW-0133">Cell shape</keyword>
<evidence type="ECO:0000256" key="3">
    <source>
        <dbReference type="ARBA" id="ARBA00022490"/>
    </source>
</evidence>
<comment type="similarity">
    <text evidence="2 12">Belongs to the MurCDEF family. MurE subfamily.</text>
</comment>
<keyword evidence="18" id="KW-1185">Reference proteome</keyword>
<comment type="pathway">
    <text evidence="1 12 13">Cell wall biogenesis; peptidoglycan biosynthesis.</text>
</comment>
<feature type="binding site" evidence="12">
    <location>
        <position position="30"/>
    </location>
    <ligand>
        <name>UDP-N-acetyl-alpha-D-muramoyl-L-alanyl-D-glutamate</name>
        <dbReference type="ChEBI" id="CHEBI:83900"/>
    </ligand>
</feature>
<dbReference type="Pfam" id="PF08245">
    <property type="entry name" value="Mur_ligase_M"/>
    <property type="match status" value="1"/>
</dbReference>
<dbReference type="NCBIfam" id="NF001124">
    <property type="entry name" value="PRK00139.1-2"/>
    <property type="match status" value="1"/>
</dbReference>
<evidence type="ECO:0000256" key="13">
    <source>
        <dbReference type="RuleBase" id="RU004135"/>
    </source>
</evidence>
<dbReference type="SUPFAM" id="SSF53623">
    <property type="entry name" value="MurD-like peptide ligases, catalytic domain"/>
    <property type="match status" value="1"/>
</dbReference>
<dbReference type="InterPro" id="IPR018109">
    <property type="entry name" value="Folylpolyglutamate_synth_CS"/>
</dbReference>
<dbReference type="EMBL" id="JAFBEE010000005">
    <property type="protein sequence ID" value="MBM7614592.1"/>
    <property type="molecule type" value="Genomic_DNA"/>
</dbReference>
<feature type="binding site" evidence="12">
    <location>
        <begin position="151"/>
        <end position="152"/>
    </location>
    <ligand>
        <name>UDP-N-acetyl-alpha-D-muramoyl-L-alanyl-D-glutamate</name>
        <dbReference type="ChEBI" id="CHEBI:83900"/>
    </ligand>
</feature>
<dbReference type="PANTHER" id="PTHR23135:SF4">
    <property type="entry name" value="UDP-N-ACETYLMURAMOYL-L-ALANYL-D-GLUTAMATE--2,6-DIAMINOPIMELATE LIGASE MURE HOMOLOG, CHLOROPLASTIC"/>
    <property type="match status" value="1"/>
</dbReference>
<keyword evidence="12" id="KW-0460">Magnesium</keyword>
<gene>
    <name evidence="12" type="primary">murE</name>
    <name evidence="17" type="ORF">JOC73_001104</name>
</gene>
<comment type="caution">
    <text evidence="12">Lacks conserved residue(s) required for the propagation of feature annotation.</text>
</comment>
<evidence type="ECO:0000256" key="4">
    <source>
        <dbReference type="ARBA" id="ARBA00022598"/>
    </source>
</evidence>
<dbReference type="RefSeq" id="WP_330613119.1">
    <property type="nucleotide sequence ID" value="NZ_JAFBEE010000005.1"/>
</dbReference>
<name>A0ABS2NNV8_9FIRM</name>
<dbReference type="InterPro" id="IPR013221">
    <property type="entry name" value="Mur_ligase_cen"/>
</dbReference>
<keyword evidence="3 12" id="KW-0963">Cytoplasm</keyword>
<feature type="domain" description="Mur ligase N-terminal catalytic" evidence="14">
    <location>
        <begin position="22"/>
        <end position="94"/>
    </location>
</feature>
<keyword evidence="10 12" id="KW-0131">Cell cycle</keyword>
<evidence type="ECO:0000256" key="11">
    <source>
        <dbReference type="ARBA" id="ARBA00023316"/>
    </source>
</evidence>
<keyword evidence="5 12" id="KW-0132">Cell division</keyword>
<dbReference type="Proteomes" id="UP001314796">
    <property type="component" value="Unassembled WGS sequence"/>
</dbReference>
<dbReference type="InterPro" id="IPR036565">
    <property type="entry name" value="Mur-like_cat_sf"/>
</dbReference>
<dbReference type="Pfam" id="PF02875">
    <property type="entry name" value="Mur_ligase_C"/>
    <property type="match status" value="1"/>
</dbReference>
<reference evidence="17 18" key="1">
    <citation type="submission" date="2021-01" db="EMBL/GenBank/DDBJ databases">
        <title>Genomic Encyclopedia of Type Strains, Phase IV (KMG-IV): sequencing the most valuable type-strain genomes for metagenomic binning, comparative biology and taxonomic classification.</title>
        <authorList>
            <person name="Goeker M."/>
        </authorList>
    </citation>
    <scope>NUCLEOTIDE SEQUENCE [LARGE SCALE GENOMIC DNA]</scope>
    <source>
        <strain evidence="17 18">DSM 25890</strain>
    </source>
</reference>
<keyword evidence="11 12" id="KW-0961">Cell wall biogenesis/degradation</keyword>
<evidence type="ECO:0000256" key="12">
    <source>
        <dbReference type="HAMAP-Rule" id="MF_00208"/>
    </source>
</evidence>
<feature type="binding site" evidence="12">
    <location>
        <position position="460"/>
    </location>
    <ligand>
        <name>meso-2,6-diaminopimelate</name>
        <dbReference type="ChEBI" id="CHEBI:57791"/>
    </ligand>
</feature>
<evidence type="ECO:0000256" key="6">
    <source>
        <dbReference type="ARBA" id="ARBA00022741"/>
    </source>
</evidence>
<dbReference type="InterPro" id="IPR004101">
    <property type="entry name" value="Mur_ligase_C"/>
</dbReference>
<feature type="binding site" evidence="12">
    <location>
        <begin position="404"/>
        <end position="407"/>
    </location>
    <ligand>
        <name>meso-2,6-diaminopimelate</name>
        <dbReference type="ChEBI" id="CHEBI:57791"/>
    </ligand>
</feature>
<evidence type="ECO:0000256" key="9">
    <source>
        <dbReference type="ARBA" id="ARBA00022984"/>
    </source>
</evidence>
<feature type="binding site" evidence="12">
    <location>
        <position position="456"/>
    </location>
    <ligand>
        <name>meso-2,6-diaminopimelate</name>
        <dbReference type="ChEBI" id="CHEBI:57791"/>
    </ligand>
</feature>
<keyword evidence="9 12" id="KW-0573">Peptidoglycan synthesis</keyword>
<comment type="function">
    <text evidence="12">Catalyzes the addition of meso-diaminopimelic acid to the nucleotide precursor UDP-N-acetylmuramoyl-L-alanyl-D-glutamate (UMAG) in the biosynthesis of bacterial cell-wall peptidoglycan.</text>
</comment>
<keyword evidence="4 12" id="KW-0436">Ligase</keyword>
<dbReference type="SUPFAM" id="SSF53244">
    <property type="entry name" value="MurD-like peptide ligases, peptide-binding domain"/>
    <property type="match status" value="1"/>
</dbReference>
<comment type="catalytic activity">
    <reaction evidence="12">
        <text>UDP-N-acetyl-alpha-D-muramoyl-L-alanyl-D-glutamate + meso-2,6-diaminopimelate + ATP = UDP-N-acetyl-alpha-D-muramoyl-L-alanyl-gamma-D-glutamyl-meso-2,6-diaminopimelate + ADP + phosphate + H(+)</text>
        <dbReference type="Rhea" id="RHEA:23676"/>
        <dbReference type="ChEBI" id="CHEBI:15378"/>
        <dbReference type="ChEBI" id="CHEBI:30616"/>
        <dbReference type="ChEBI" id="CHEBI:43474"/>
        <dbReference type="ChEBI" id="CHEBI:57791"/>
        <dbReference type="ChEBI" id="CHEBI:83900"/>
        <dbReference type="ChEBI" id="CHEBI:83905"/>
        <dbReference type="ChEBI" id="CHEBI:456216"/>
        <dbReference type="EC" id="6.3.2.13"/>
    </reaction>
</comment>
<dbReference type="PROSITE" id="PS01011">
    <property type="entry name" value="FOLYLPOLYGLU_SYNT_1"/>
    <property type="match status" value="1"/>
</dbReference>
<dbReference type="SUPFAM" id="SSF63418">
    <property type="entry name" value="MurE/MurF N-terminal domain"/>
    <property type="match status" value="1"/>
</dbReference>
<dbReference type="Pfam" id="PF01225">
    <property type="entry name" value="Mur_ligase"/>
    <property type="match status" value="1"/>
</dbReference>
<evidence type="ECO:0000256" key="8">
    <source>
        <dbReference type="ARBA" id="ARBA00022960"/>
    </source>
</evidence>
<proteinExistence type="inferred from homology"/>
<dbReference type="InterPro" id="IPR005761">
    <property type="entry name" value="UDP-N-AcMur-Glu-dNH2Pim_ligase"/>
</dbReference>
<dbReference type="Gene3D" id="3.40.1390.10">
    <property type="entry name" value="MurE/MurF, N-terminal domain"/>
    <property type="match status" value="1"/>
</dbReference>
<dbReference type="InterPro" id="IPR035911">
    <property type="entry name" value="MurE/MurF_N"/>
</dbReference>
<dbReference type="Gene3D" id="3.90.190.20">
    <property type="entry name" value="Mur ligase, C-terminal domain"/>
    <property type="match status" value="1"/>
</dbReference>
<evidence type="ECO:0000256" key="5">
    <source>
        <dbReference type="ARBA" id="ARBA00022618"/>
    </source>
</evidence>
<comment type="cofactor">
    <cofactor evidence="12">
        <name>Mg(2+)</name>
        <dbReference type="ChEBI" id="CHEBI:18420"/>
    </cofactor>
</comment>
<evidence type="ECO:0000259" key="14">
    <source>
        <dbReference type="Pfam" id="PF01225"/>
    </source>
</evidence>